<proteinExistence type="predicted"/>
<gene>
    <name evidence="1" type="ORF">HO173_012875</name>
</gene>
<evidence type="ECO:0000313" key="2">
    <source>
        <dbReference type="Proteomes" id="UP000578531"/>
    </source>
</evidence>
<dbReference type="RefSeq" id="XP_037158416.1">
    <property type="nucleotide sequence ID" value="XM_037314709.1"/>
</dbReference>
<comment type="caution">
    <text evidence="1">The sequence shown here is derived from an EMBL/GenBank/DDBJ whole genome shotgun (WGS) entry which is preliminary data.</text>
</comment>
<protein>
    <submittedName>
        <fullName evidence="1">Uncharacterized protein</fullName>
    </submittedName>
</protein>
<sequence>MTSHMHAIESYTEGTTQLPMSLMKIHTTIFKISQTSHPYTTPAPLPSSKLA</sequence>
<dbReference type="EMBL" id="JACCJC010000109">
    <property type="protein sequence ID" value="KAF6224718.1"/>
    <property type="molecule type" value="Genomic_DNA"/>
</dbReference>
<accession>A0A8H6FEB5</accession>
<dbReference type="AlphaFoldDB" id="A0A8H6FEB5"/>
<evidence type="ECO:0000313" key="1">
    <source>
        <dbReference type="EMBL" id="KAF6224718.1"/>
    </source>
</evidence>
<reference evidence="1 2" key="1">
    <citation type="journal article" date="2020" name="Genomics">
        <title>Complete, high-quality genomes from long-read metagenomic sequencing of two wolf lichen thalli reveals enigmatic genome architecture.</title>
        <authorList>
            <person name="McKenzie S.K."/>
            <person name="Walston R.F."/>
            <person name="Allen J.L."/>
        </authorList>
    </citation>
    <scope>NUCLEOTIDE SEQUENCE [LARGE SCALE GENOMIC DNA]</scope>
    <source>
        <strain evidence="1">WasteWater2</strain>
    </source>
</reference>
<keyword evidence="2" id="KW-1185">Reference proteome</keyword>
<name>A0A8H6FEB5_9LECA</name>
<dbReference type="Proteomes" id="UP000578531">
    <property type="component" value="Unassembled WGS sequence"/>
</dbReference>
<dbReference type="GeneID" id="59294508"/>
<organism evidence="1 2">
    <name type="scientific">Letharia columbiana</name>
    <dbReference type="NCBI Taxonomy" id="112416"/>
    <lineage>
        <taxon>Eukaryota</taxon>
        <taxon>Fungi</taxon>
        <taxon>Dikarya</taxon>
        <taxon>Ascomycota</taxon>
        <taxon>Pezizomycotina</taxon>
        <taxon>Lecanoromycetes</taxon>
        <taxon>OSLEUM clade</taxon>
        <taxon>Lecanoromycetidae</taxon>
        <taxon>Lecanorales</taxon>
        <taxon>Lecanorineae</taxon>
        <taxon>Parmeliaceae</taxon>
        <taxon>Letharia</taxon>
    </lineage>
</organism>